<dbReference type="SUPFAM" id="SSF52833">
    <property type="entry name" value="Thioredoxin-like"/>
    <property type="match status" value="1"/>
</dbReference>
<dbReference type="InterPro" id="IPR010987">
    <property type="entry name" value="Glutathione-S-Trfase_C-like"/>
</dbReference>
<dbReference type="AlphaFoldDB" id="A0A8H7V9H0"/>
<dbReference type="GO" id="GO:0006559">
    <property type="term" value="P:L-phenylalanine catabolic process"/>
    <property type="evidence" value="ECO:0007669"/>
    <property type="project" value="TreeGrafter"/>
</dbReference>
<dbReference type="Gene3D" id="1.20.1050.10">
    <property type="match status" value="1"/>
</dbReference>
<gene>
    <name evidence="5" type="ORF">INT47_003788</name>
</gene>
<dbReference type="Proteomes" id="UP000603453">
    <property type="component" value="Unassembled WGS sequence"/>
</dbReference>
<organism evidence="5 6">
    <name type="scientific">Mucor saturninus</name>
    <dbReference type="NCBI Taxonomy" id="64648"/>
    <lineage>
        <taxon>Eukaryota</taxon>
        <taxon>Fungi</taxon>
        <taxon>Fungi incertae sedis</taxon>
        <taxon>Mucoromycota</taxon>
        <taxon>Mucoromycotina</taxon>
        <taxon>Mucoromycetes</taxon>
        <taxon>Mucorales</taxon>
        <taxon>Mucorineae</taxon>
        <taxon>Mucoraceae</taxon>
        <taxon>Mucor</taxon>
    </lineage>
</organism>
<dbReference type="FunFam" id="1.20.1050.10:FF:000010">
    <property type="entry name" value="Maleylacetoacetate isomerase isoform 1"/>
    <property type="match status" value="1"/>
</dbReference>
<dbReference type="PANTHER" id="PTHR42673">
    <property type="entry name" value="MALEYLACETOACETATE ISOMERASE"/>
    <property type="match status" value="1"/>
</dbReference>
<dbReference type="PROSITE" id="PS50404">
    <property type="entry name" value="GST_NTER"/>
    <property type="match status" value="1"/>
</dbReference>
<dbReference type="GO" id="GO:0006749">
    <property type="term" value="P:glutathione metabolic process"/>
    <property type="evidence" value="ECO:0007669"/>
    <property type="project" value="TreeGrafter"/>
</dbReference>
<dbReference type="InterPro" id="IPR004045">
    <property type="entry name" value="Glutathione_S-Trfase_N"/>
</dbReference>
<dbReference type="GO" id="GO:0016034">
    <property type="term" value="F:maleylacetoacetate isomerase activity"/>
    <property type="evidence" value="ECO:0007669"/>
    <property type="project" value="TreeGrafter"/>
</dbReference>
<reference evidence="5" key="1">
    <citation type="submission" date="2020-12" db="EMBL/GenBank/DDBJ databases">
        <title>Metabolic potential, ecology and presence of endohyphal bacteria is reflected in genomic diversity of Mucoromycotina.</title>
        <authorList>
            <person name="Muszewska A."/>
            <person name="Okrasinska A."/>
            <person name="Steczkiewicz K."/>
            <person name="Drgas O."/>
            <person name="Orlowska M."/>
            <person name="Perlinska-Lenart U."/>
            <person name="Aleksandrzak-Piekarczyk T."/>
            <person name="Szatraj K."/>
            <person name="Zielenkiewicz U."/>
            <person name="Pilsyk S."/>
            <person name="Malc E."/>
            <person name="Mieczkowski P."/>
            <person name="Kruszewska J.S."/>
            <person name="Biernat P."/>
            <person name="Pawlowska J."/>
        </authorList>
    </citation>
    <scope>NUCLEOTIDE SEQUENCE</scope>
    <source>
        <strain evidence="5">WA0000017839</strain>
    </source>
</reference>
<dbReference type="OrthoDB" id="202840at2759"/>
<dbReference type="SUPFAM" id="SSF47616">
    <property type="entry name" value="GST C-terminal domain-like"/>
    <property type="match status" value="1"/>
</dbReference>
<dbReference type="CDD" id="cd03191">
    <property type="entry name" value="GST_C_Zeta"/>
    <property type="match status" value="1"/>
</dbReference>
<evidence type="ECO:0000256" key="1">
    <source>
        <dbReference type="ARBA" id="ARBA00010007"/>
    </source>
</evidence>
<evidence type="ECO:0000259" key="3">
    <source>
        <dbReference type="PROSITE" id="PS50404"/>
    </source>
</evidence>
<dbReference type="CDD" id="cd13214">
    <property type="entry name" value="PH-GRAM_WBP2"/>
    <property type="match status" value="1"/>
</dbReference>
<dbReference type="SUPFAM" id="SSF50729">
    <property type="entry name" value="PH domain-like"/>
    <property type="match status" value="1"/>
</dbReference>
<sequence>MSTEQTPVLYSYFRSSASWRVRIALAWKGIDFELKPIDLSKQQQKTEEYTKIVPTQKVPALITKEGKTLSQSQAILEYLEEAYPERPMLPKCLYARAEVREICQIVACDIHPIQNLGVLIRVAGDDLEKRAEWARESIELGFKGLEARLGLTSGIYCVGNSITMADFFVTAMVGNAKRWSVDMTAFPILTRINNTLSTLPEFIAASPFHQPDCPPDLKEGYYESDKGTVILSNQRIIYLAQNPTPEFKNLNVPVLNFKNWKLEQPWFGANFVAGVVIPVHGGGLTKAGNLKITFSEGGAIEFTNILRNLLERIGESNEVPREYEPLPAYQGGSSQPADDLPPQYSA</sequence>
<evidence type="ECO:0000313" key="6">
    <source>
        <dbReference type="Proteomes" id="UP000603453"/>
    </source>
</evidence>
<dbReference type="SFLD" id="SFLDS00019">
    <property type="entry name" value="Glutathione_Transferase_(cytos"/>
    <property type="match status" value="1"/>
</dbReference>
<comment type="caution">
    <text evidence="5">The sequence shown here is derived from an EMBL/GenBank/DDBJ whole genome shotgun (WGS) entry which is preliminary data.</text>
</comment>
<accession>A0A8H7V9H0</accession>
<dbReference type="SFLD" id="SFLDG00358">
    <property type="entry name" value="Main_(cytGST)"/>
    <property type="match status" value="1"/>
</dbReference>
<dbReference type="CDD" id="cd03042">
    <property type="entry name" value="GST_N_Zeta"/>
    <property type="match status" value="1"/>
</dbReference>
<dbReference type="InterPro" id="IPR034333">
    <property type="entry name" value="GST_Zeta_N"/>
</dbReference>
<dbReference type="Pfam" id="PF02798">
    <property type="entry name" value="GST_N"/>
    <property type="match status" value="1"/>
</dbReference>
<dbReference type="InterPro" id="IPR036249">
    <property type="entry name" value="Thioredoxin-like_sf"/>
</dbReference>
<evidence type="ECO:0000256" key="2">
    <source>
        <dbReference type="SAM" id="MobiDB-lite"/>
    </source>
</evidence>
<dbReference type="PROSITE" id="PS51354">
    <property type="entry name" value="GLUTAREDOXIN_2"/>
    <property type="match status" value="1"/>
</dbReference>
<dbReference type="NCBIfam" id="TIGR01262">
    <property type="entry name" value="maiA"/>
    <property type="match status" value="1"/>
</dbReference>
<evidence type="ECO:0000259" key="4">
    <source>
        <dbReference type="PROSITE" id="PS50405"/>
    </source>
</evidence>
<dbReference type="InterPro" id="IPR005955">
    <property type="entry name" value="GST_Zeta"/>
</dbReference>
<feature type="region of interest" description="Disordered" evidence="2">
    <location>
        <begin position="321"/>
        <end position="346"/>
    </location>
</feature>
<evidence type="ECO:0008006" key="7">
    <source>
        <dbReference type="Google" id="ProtNLM"/>
    </source>
</evidence>
<keyword evidence="6" id="KW-1185">Reference proteome</keyword>
<feature type="domain" description="GST C-terminal" evidence="4">
    <location>
        <begin position="92"/>
        <end position="215"/>
    </location>
</feature>
<dbReference type="PANTHER" id="PTHR42673:SF4">
    <property type="entry name" value="MALEYLACETOACETATE ISOMERASE"/>
    <property type="match status" value="1"/>
</dbReference>
<proteinExistence type="inferred from homology"/>
<evidence type="ECO:0000313" key="5">
    <source>
        <dbReference type="EMBL" id="KAG2206139.1"/>
    </source>
</evidence>
<name>A0A8H7V9H0_9FUNG</name>
<feature type="domain" description="GST N-terminal" evidence="3">
    <location>
        <begin position="5"/>
        <end position="87"/>
    </location>
</feature>
<dbReference type="EMBL" id="JAEPRD010000032">
    <property type="protein sequence ID" value="KAG2206139.1"/>
    <property type="molecule type" value="Genomic_DNA"/>
</dbReference>
<dbReference type="GO" id="GO:0005739">
    <property type="term" value="C:mitochondrion"/>
    <property type="evidence" value="ECO:0007669"/>
    <property type="project" value="TreeGrafter"/>
</dbReference>
<dbReference type="GO" id="GO:0004364">
    <property type="term" value="F:glutathione transferase activity"/>
    <property type="evidence" value="ECO:0007669"/>
    <property type="project" value="TreeGrafter"/>
</dbReference>
<dbReference type="PROSITE" id="PS50405">
    <property type="entry name" value="GST_CTER"/>
    <property type="match status" value="1"/>
</dbReference>
<dbReference type="InterPro" id="IPR040079">
    <property type="entry name" value="Glutathione_S-Trfase"/>
</dbReference>
<protein>
    <recommendedName>
        <fullName evidence="7">Maleylacetoacetate isomerase</fullName>
    </recommendedName>
</protein>
<dbReference type="InterPro" id="IPR036282">
    <property type="entry name" value="Glutathione-S-Trfase_C_sf"/>
</dbReference>
<comment type="similarity">
    <text evidence="1">Belongs to the GST superfamily. Zeta family.</text>
</comment>
<dbReference type="InterPro" id="IPR034330">
    <property type="entry name" value="GST_Zeta_C"/>
</dbReference>
<dbReference type="Gene3D" id="3.40.30.10">
    <property type="entry name" value="Glutaredoxin"/>
    <property type="match status" value="1"/>
</dbReference>